<evidence type="ECO:0000313" key="3">
    <source>
        <dbReference type="EMBL" id="MBD2846967.1"/>
    </source>
</evidence>
<evidence type="ECO:0000259" key="2">
    <source>
        <dbReference type="Pfam" id="PF01182"/>
    </source>
</evidence>
<keyword evidence="4" id="KW-1185">Reference proteome</keyword>
<dbReference type="GO" id="GO:0006046">
    <property type="term" value="P:N-acetylglucosamine catabolic process"/>
    <property type="evidence" value="ECO:0007669"/>
    <property type="project" value="TreeGrafter"/>
</dbReference>
<organism evidence="3 4">
    <name type="scientific">Paenibacillus sabuli</name>
    <dbReference type="NCBI Taxonomy" id="2772509"/>
    <lineage>
        <taxon>Bacteria</taxon>
        <taxon>Bacillati</taxon>
        <taxon>Bacillota</taxon>
        <taxon>Bacilli</taxon>
        <taxon>Bacillales</taxon>
        <taxon>Paenibacillaceae</taxon>
        <taxon>Paenibacillus</taxon>
    </lineage>
</organism>
<dbReference type="CDD" id="cd01399">
    <property type="entry name" value="GlcN6P_deaminase"/>
    <property type="match status" value="1"/>
</dbReference>
<name>A0A927BV88_9BACL</name>
<sequence>MSNHGHPLLERTVDRLQVRVYPDRAAMGRAAGKAAAASIRNGLQKKARIRIVFAAAPSQNECLATLAAEPDIDWSRITAFHMDEYIGLPESAPQRFSAFLRAHLFDRVKPGVLHLIDSTAEPQAECARYGALIREAPIDIVCLGIGENGHIAFNDPPVADFEDPQTIKPVELDDICRQQQVNDGCFDGIGDVPTHALTLTIPTLMSGAELHCIVPGPTKTAAITRTLSGEIDTACPSTVLRRHPNCVLYADRDAYKELL</sequence>
<dbReference type="PANTHER" id="PTHR11280">
    <property type="entry name" value="GLUCOSAMINE-6-PHOSPHATE ISOMERASE"/>
    <property type="match status" value="1"/>
</dbReference>
<protein>
    <submittedName>
        <fullName evidence="3">Glucosamine-6-phosphate deaminase</fullName>
    </submittedName>
</protein>
<dbReference type="GO" id="GO:0004342">
    <property type="term" value="F:glucosamine-6-phosphate deaminase activity"/>
    <property type="evidence" value="ECO:0007669"/>
    <property type="project" value="InterPro"/>
</dbReference>
<dbReference type="InterPro" id="IPR006148">
    <property type="entry name" value="Glc/Gal-6P_isomerase"/>
</dbReference>
<proteinExistence type="predicted"/>
<evidence type="ECO:0000256" key="1">
    <source>
        <dbReference type="ARBA" id="ARBA00023277"/>
    </source>
</evidence>
<dbReference type="AlphaFoldDB" id="A0A927BV88"/>
<dbReference type="Pfam" id="PF01182">
    <property type="entry name" value="Glucosamine_iso"/>
    <property type="match status" value="1"/>
</dbReference>
<dbReference type="GO" id="GO:0019262">
    <property type="term" value="P:N-acetylneuraminate catabolic process"/>
    <property type="evidence" value="ECO:0007669"/>
    <property type="project" value="TreeGrafter"/>
</dbReference>
<accession>A0A927BV88</accession>
<feature type="domain" description="Glucosamine/galactosamine-6-phosphate isomerase" evidence="2">
    <location>
        <begin position="22"/>
        <end position="241"/>
    </location>
</feature>
<gene>
    <name evidence="3" type="ORF">IDH44_17355</name>
</gene>
<evidence type="ECO:0000313" key="4">
    <source>
        <dbReference type="Proteomes" id="UP000621560"/>
    </source>
</evidence>
<dbReference type="PANTHER" id="PTHR11280:SF6">
    <property type="entry name" value="GLUCOSAMINE-6-PHOSPHATE ISOMERASE NAGB"/>
    <property type="match status" value="1"/>
</dbReference>
<dbReference type="GO" id="GO:0005975">
    <property type="term" value="P:carbohydrate metabolic process"/>
    <property type="evidence" value="ECO:0007669"/>
    <property type="project" value="InterPro"/>
</dbReference>
<dbReference type="GO" id="GO:0042802">
    <property type="term" value="F:identical protein binding"/>
    <property type="evidence" value="ECO:0007669"/>
    <property type="project" value="TreeGrafter"/>
</dbReference>
<dbReference type="RefSeq" id="WP_190919849.1">
    <property type="nucleotide sequence ID" value="NZ_JACXIZ010000030.1"/>
</dbReference>
<reference evidence="3" key="1">
    <citation type="submission" date="2020-09" db="EMBL/GenBank/DDBJ databases">
        <title>A novel bacterium of genus Paenibacillus, isolated from South China Sea.</title>
        <authorList>
            <person name="Huang H."/>
            <person name="Mo K."/>
            <person name="Hu Y."/>
        </authorList>
    </citation>
    <scope>NUCLEOTIDE SEQUENCE</scope>
    <source>
        <strain evidence="3">IB182496</strain>
    </source>
</reference>
<dbReference type="GO" id="GO:0006043">
    <property type="term" value="P:glucosamine catabolic process"/>
    <property type="evidence" value="ECO:0007669"/>
    <property type="project" value="TreeGrafter"/>
</dbReference>
<keyword evidence="1" id="KW-0119">Carbohydrate metabolism</keyword>
<dbReference type="Gene3D" id="3.40.50.1360">
    <property type="match status" value="1"/>
</dbReference>
<dbReference type="EMBL" id="JACXIZ010000030">
    <property type="protein sequence ID" value="MBD2846967.1"/>
    <property type="molecule type" value="Genomic_DNA"/>
</dbReference>
<comment type="caution">
    <text evidence="3">The sequence shown here is derived from an EMBL/GenBank/DDBJ whole genome shotgun (WGS) entry which is preliminary data.</text>
</comment>
<dbReference type="SUPFAM" id="SSF100950">
    <property type="entry name" value="NagB/RpiA/CoA transferase-like"/>
    <property type="match status" value="1"/>
</dbReference>
<dbReference type="InterPro" id="IPR037171">
    <property type="entry name" value="NagB/RpiA_transferase-like"/>
</dbReference>
<dbReference type="GO" id="GO:0005737">
    <property type="term" value="C:cytoplasm"/>
    <property type="evidence" value="ECO:0007669"/>
    <property type="project" value="TreeGrafter"/>
</dbReference>
<dbReference type="InterPro" id="IPR004547">
    <property type="entry name" value="Glucosamine6P_isomerase"/>
</dbReference>
<dbReference type="Proteomes" id="UP000621560">
    <property type="component" value="Unassembled WGS sequence"/>
</dbReference>